<dbReference type="GeneID" id="28963536"/>
<name>A0A0J9WAS6_FUSO4</name>
<evidence type="ECO:0000313" key="6">
    <source>
        <dbReference type="Proteomes" id="UP000009097"/>
    </source>
</evidence>
<dbReference type="InterPro" id="IPR053157">
    <property type="entry name" value="Sterol_Uptake_Regulator"/>
</dbReference>
<dbReference type="InterPro" id="IPR001138">
    <property type="entry name" value="Zn2Cys6_DnaBD"/>
</dbReference>
<dbReference type="Gene3D" id="4.10.240.10">
    <property type="entry name" value="Zn(2)-C6 fungal-type DNA-binding domain"/>
    <property type="match status" value="1"/>
</dbReference>
<dbReference type="SUPFAM" id="SSF57701">
    <property type="entry name" value="Zn2/Cys6 DNA-binding domain"/>
    <property type="match status" value="1"/>
</dbReference>
<keyword evidence="1" id="KW-0539">Nucleus</keyword>
<sequence length="402" mass="45157">MQMVLSSTTSDTMQSKNSSDSSPDTTIMVGTVRGRARPRKGHTKSRNGCINCKRRRVKCPETLPECENCRRLGMKCEYSTRRIMMDAPSRPLQSTPTQFTMDDLRLYQHFIFHAYPPMPLNGEPVWKEVAAMSHNFDFLVHAMLGLAASHLSLSGDIDYTAQALSHRVHAITLLNQALSKPCKSKVDADARIATVMTLIFQSSYMFEGMVEFIIMIRGCRAVSDAILPRLENSLFEGFTAESHNKHVLSLNPVDVVGEIADILGEGLVSVRRLRPICQSVIEVKYLGILERILEIAKSSPVQAFTEAALAYAMFGDLEQNEFKHFTNRRNYAAQIIIAHFFIIEYIVATVAMASIMGSFPFRRAIISAWASKVAENVPSNYNIYMSWPLEFAKSDRLRLKSG</sequence>
<protein>
    <recommendedName>
        <fullName evidence="4">Zn(2)-C6 fungal-type domain-containing protein</fullName>
    </recommendedName>
</protein>
<keyword evidence="3" id="KW-0472">Membrane</keyword>
<dbReference type="AlphaFoldDB" id="A0A0J9WAS6"/>
<dbReference type="PANTHER" id="PTHR47784:SF7">
    <property type="entry name" value="ZN(II)2CYS6 TRANSCRIPTION FACTOR (EUROFUNG)"/>
    <property type="match status" value="1"/>
</dbReference>
<evidence type="ECO:0000256" key="2">
    <source>
        <dbReference type="SAM" id="MobiDB-lite"/>
    </source>
</evidence>
<dbReference type="Proteomes" id="UP000009097">
    <property type="component" value="Unassembled WGS sequence"/>
</dbReference>
<feature type="region of interest" description="Disordered" evidence="2">
    <location>
        <begin position="1"/>
        <end position="27"/>
    </location>
</feature>
<dbReference type="InterPro" id="IPR036864">
    <property type="entry name" value="Zn2-C6_fun-type_DNA-bd_sf"/>
</dbReference>
<dbReference type="Pfam" id="PF00172">
    <property type="entry name" value="Zn_clus"/>
    <property type="match status" value="1"/>
</dbReference>
<accession>A0A0J9WAS6</accession>
<dbReference type="CDD" id="cd00067">
    <property type="entry name" value="GAL4"/>
    <property type="match status" value="1"/>
</dbReference>
<evidence type="ECO:0000259" key="4">
    <source>
        <dbReference type="PROSITE" id="PS50048"/>
    </source>
</evidence>
<gene>
    <name evidence="5" type="ORF">FOXG_22830</name>
</gene>
<feature type="transmembrane region" description="Helical" evidence="3">
    <location>
        <begin position="331"/>
        <end position="353"/>
    </location>
</feature>
<reference evidence="5" key="1">
    <citation type="submission" date="2007-04" db="EMBL/GenBank/DDBJ databases">
        <authorList>
            <consortium name="The Broad Institute Genome Sequencing Platform"/>
            <person name="Birren B."/>
            <person name="Lander E."/>
            <person name="Galagan J."/>
            <person name="Nusbaum C."/>
            <person name="Devon K."/>
            <person name="Ma L.-J."/>
            <person name="Jaffe D."/>
            <person name="Butler J."/>
            <person name="Alvarez P."/>
            <person name="Gnerre S."/>
            <person name="Grabherr M."/>
            <person name="Kleber M."/>
            <person name="Mauceli E."/>
            <person name="Brockman W."/>
            <person name="MacCallum I.A."/>
            <person name="Young S."/>
            <person name="LaButti K."/>
            <person name="DeCaprio D."/>
            <person name="Crawford M."/>
            <person name="Koehrsen M."/>
            <person name="Engels R."/>
            <person name="Montgomery P."/>
            <person name="Pearson M."/>
            <person name="Howarth C."/>
            <person name="Larson L."/>
            <person name="White J."/>
            <person name="O'Leary S."/>
            <person name="Kodira C."/>
            <person name="Zeng Q."/>
            <person name="Yandava C."/>
            <person name="Alvarado L."/>
            <person name="Kistler C."/>
            <person name="Shim W.-B."/>
            <person name="Kang S."/>
            <person name="Woloshuk C."/>
        </authorList>
    </citation>
    <scope>NUCLEOTIDE SEQUENCE</scope>
    <source>
        <strain evidence="5">4287</strain>
    </source>
</reference>
<dbReference type="PROSITE" id="PS50048">
    <property type="entry name" value="ZN2_CY6_FUNGAL_2"/>
    <property type="match status" value="1"/>
</dbReference>
<reference evidence="5" key="2">
    <citation type="journal article" date="2010" name="Nature">
        <title>Comparative genomics reveals mobile pathogenicity chromosomes in Fusarium.</title>
        <authorList>
            <person name="Ma L.J."/>
            <person name="van der Does H.C."/>
            <person name="Borkovich K.A."/>
            <person name="Coleman J.J."/>
            <person name="Daboussi M.J."/>
            <person name="Di Pietro A."/>
            <person name="Dufresne M."/>
            <person name="Freitag M."/>
            <person name="Grabherr M."/>
            <person name="Henrissat B."/>
            <person name="Houterman P.M."/>
            <person name="Kang S."/>
            <person name="Shim W.B."/>
            <person name="Woloshuk C."/>
            <person name="Xie X."/>
            <person name="Xu J.R."/>
            <person name="Antoniw J."/>
            <person name="Baker S.E."/>
            <person name="Bluhm B.H."/>
            <person name="Breakspear A."/>
            <person name="Brown D.W."/>
            <person name="Butchko R.A."/>
            <person name="Chapman S."/>
            <person name="Coulson R."/>
            <person name="Coutinho P.M."/>
            <person name="Danchin E.G."/>
            <person name="Diener A."/>
            <person name="Gale L.R."/>
            <person name="Gardiner D.M."/>
            <person name="Goff S."/>
            <person name="Hammond-Kosack K.E."/>
            <person name="Hilburn K."/>
            <person name="Hua-Van A."/>
            <person name="Jonkers W."/>
            <person name="Kazan K."/>
            <person name="Kodira C.D."/>
            <person name="Koehrsen M."/>
            <person name="Kumar L."/>
            <person name="Lee Y.H."/>
            <person name="Li L."/>
            <person name="Manners J.M."/>
            <person name="Miranda-Saavedra D."/>
            <person name="Mukherjee M."/>
            <person name="Park G."/>
            <person name="Park J."/>
            <person name="Park S.Y."/>
            <person name="Proctor R.H."/>
            <person name="Regev A."/>
            <person name="Ruiz-Roldan M.C."/>
            <person name="Sain D."/>
            <person name="Sakthikumar S."/>
            <person name="Sykes S."/>
            <person name="Schwartz D.C."/>
            <person name="Turgeon B.G."/>
            <person name="Wapinski I."/>
            <person name="Yoder O."/>
            <person name="Young S."/>
            <person name="Zeng Q."/>
            <person name="Zhou S."/>
            <person name="Galagan J."/>
            <person name="Cuomo C.A."/>
            <person name="Kistler H.C."/>
            <person name="Rep M."/>
        </authorList>
    </citation>
    <scope>NUCLEOTIDE SEQUENCE [LARGE SCALE GENOMIC DNA]</scope>
    <source>
        <strain evidence="5">4287</strain>
    </source>
</reference>
<dbReference type="GO" id="GO:0008270">
    <property type="term" value="F:zinc ion binding"/>
    <property type="evidence" value="ECO:0007669"/>
    <property type="project" value="InterPro"/>
</dbReference>
<dbReference type="EMBL" id="DS231747">
    <property type="protein sequence ID" value="KNB20474.1"/>
    <property type="molecule type" value="Genomic_DNA"/>
</dbReference>
<dbReference type="KEGG" id="fox:FOXG_22830"/>
<feature type="domain" description="Zn(2)-C6 fungal-type" evidence="4">
    <location>
        <begin position="48"/>
        <end position="78"/>
    </location>
</feature>
<dbReference type="PROSITE" id="PS00463">
    <property type="entry name" value="ZN2_CY6_FUNGAL_1"/>
    <property type="match status" value="1"/>
</dbReference>
<evidence type="ECO:0000256" key="1">
    <source>
        <dbReference type="ARBA" id="ARBA00023242"/>
    </source>
</evidence>
<keyword evidence="3" id="KW-1133">Transmembrane helix</keyword>
<feature type="compositionally biased region" description="Polar residues" evidence="2">
    <location>
        <begin position="1"/>
        <end position="25"/>
    </location>
</feature>
<dbReference type="InterPro" id="IPR021858">
    <property type="entry name" value="Fun_TF"/>
</dbReference>
<dbReference type="OrthoDB" id="416217at2759"/>
<evidence type="ECO:0000313" key="5">
    <source>
        <dbReference type="EMBL" id="KNB20474.1"/>
    </source>
</evidence>
<evidence type="ECO:0000256" key="3">
    <source>
        <dbReference type="SAM" id="Phobius"/>
    </source>
</evidence>
<organism evidence="5 6">
    <name type="scientific">Fusarium oxysporum f. sp. lycopersici (strain 4287 / CBS 123668 / FGSC 9935 / NRRL 34936)</name>
    <name type="common">Fusarium vascular wilt of tomato</name>
    <dbReference type="NCBI Taxonomy" id="426428"/>
    <lineage>
        <taxon>Eukaryota</taxon>
        <taxon>Fungi</taxon>
        <taxon>Dikarya</taxon>
        <taxon>Ascomycota</taxon>
        <taxon>Pezizomycotina</taxon>
        <taxon>Sordariomycetes</taxon>
        <taxon>Hypocreomycetidae</taxon>
        <taxon>Hypocreales</taxon>
        <taxon>Nectriaceae</taxon>
        <taxon>Fusarium</taxon>
        <taxon>Fusarium oxysporum species complex</taxon>
    </lineage>
</organism>
<proteinExistence type="predicted"/>
<dbReference type="VEuPathDB" id="FungiDB:FOXG_22830"/>
<dbReference type="GO" id="GO:0001228">
    <property type="term" value="F:DNA-binding transcription activator activity, RNA polymerase II-specific"/>
    <property type="evidence" value="ECO:0007669"/>
    <property type="project" value="TreeGrafter"/>
</dbReference>
<dbReference type="PANTHER" id="PTHR47784">
    <property type="entry name" value="STEROL UPTAKE CONTROL PROTEIN 2"/>
    <property type="match status" value="1"/>
</dbReference>
<keyword evidence="3" id="KW-0812">Transmembrane</keyword>
<dbReference type="RefSeq" id="XP_018258519.1">
    <property type="nucleotide sequence ID" value="XM_018403248.1"/>
</dbReference>
<dbReference type="Pfam" id="PF11951">
    <property type="entry name" value="Fungal_trans_2"/>
    <property type="match status" value="1"/>
</dbReference>
<dbReference type="SMART" id="SM00066">
    <property type="entry name" value="GAL4"/>
    <property type="match status" value="1"/>
</dbReference>